<dbReference type="EnsemblMetazoa" id="GBRI020483-RA">
    <property type="protein sequence ID" value="GBRI020483-PA"/>
    <property type="gene ID" value="GBRI020483"/>
</dbReference>
<reference evidence="3" key="2">
    <citation type="submission" date="2020-05" db="UniProtKB">
        <authorList>
            <consortium name="EnsemblMetazoa"/>
        </authorList>
    </citation>
    <scope>IDENTIFICATION</scope>
    <source>
        <strain evidence="3">IAEA</strain>
    </source>
</reference>
<feature type="compositionally biased region" description="Low complexity" evidence="1">
    <location>
        <begin position="288"/>
        <end position="312"/>
    </location>
</feature>
<feature type="region of interest" description="Disordered" evidence="1">
    <location>
        <begin position="331"/>
        <end position="381"/>
    </location>
</feature>
<feature type="compositionally biased region" description="Polar residues" evidence="1">
    <location>
        <begin position="366"/>
        <end position="381"/>
    </location>
</feature>
<dbReference type="InterPro" id="IPR052443">
    <property type="entry name" value="E3_ubiq-ligase_RNF220-like"/>
</dbReference>
<dbReference type="InterPro" id="IPR031824">
    <property type="entry name" value="RNF220_mid"/>
</dbReference>
<proteinExistence type="predicted"/>
<dbReference type="PANTHER" id="PTHR13459:SF1">
    <property type="entry name" value="E3 UBIQUITIN-PROTEIN LIGASE RNF220 ISOFORM X1"/>
    <property type="match status" value="1"/>
</dbReference>
<feature type="compositionally biased region" description="Polar residues" evidence="1">
    <location>
        <begin position="473"/>
        <end position="487"/>
    </location>
</feature>
<dbReference type="Pfam" id="PF15926">
    <property type="entry name" value="RNF220"/>
    <property type="match status" value="1"/>
</dbReference>
<dbReference type="Proteomes" id="UP000091820">
    <property type="component" value="Unassembled WGS sequence"/>
</dbReference>
<feature type="compositionally biased region" description="Polar residues" evidence="1">
    <location>
        <begin position="343"/>
        <end position="352"/>
    </location>
</feature>
<feature type="region of interest" description="Disordered" evidence="1">
    <location>
        <begin position="257"/>
        <end position="316"/>
    </location>
</feature>
<feature type="compositionally biased region" description="Polar residues" evidence="1">
    <location>
        <begin position="645"/>
        <end position="657"/>
    </location>
</feature>
<dbReference type="GO" id="GO:0016567">
    <property type="term" value="P:protein ubiquitination"/>
    <property type="evidence" value="ECO:0007669"/>
    <property type="project" value="TreeGrafter"/>
</dbReference>
<organism evidence="3 4">
    <name type="scientific">Glossina brevipalpis</name>
    <dbReference type="NCBI Taxonomy" id="37001"/>
    <lineage>
        <taxon>Eukaryota</taxon>
        <taxon>Metazoa</taxon>
        <taxon>Ecdysozoa</taxon>
        <taxon>Arthropoda</taxon>
        <taxon>Hexapoda</taxon>
        <taxon>Insecta</taxon>
        <taxon>Pterygota</taxon>
        <taxon>Neoptera</taxon>
        <taxon>Endopterygota</taxon>
        <taxon>Diptera</taxon>
        <taxon>Brachycera</taxon>
        <taxon>Muscomorpha</taxon>
        <taxon>Hippoboscoidea</taxon>
        <taxon>Glossinidae</taxon>
        <taxon>Glossina</taxon>
    </lineage>
</organism>
<dbReference type="AlphaFoldDB" id="A0A1A9WHZ5"/>
<dbReference type="PANTHER" id="PTHR13459">
    <property type="entry name" value="E3 UBIQUITIN-PROTEIN LIGASE RNF220 ISOFORM X1"/>
    <property type="match status" value="1"/>
</dbReference>
<feature type="region of interest" description="Disordered" evidence="1">
    <location>
        <begin position="602"/>
        <end position="657"/>
    </location>
</feature>
<reference evidence="4" key="1">
    <citation type="submission" date="2014-03" db="EMBL/GenBank/DDBJ databases">
        <authorList>
            <person name="Aksoy S."/>
            <person name="Warren W."/>
            <person name="Wilson R.K."/>
        </authorList>
    </citation>
    <scope>NUCLEOTIDE SEQUENCE [LARGE SCALE GENOMIC DNA]</scope>
    <source>
        <strain evidence="4">IAEA</strain>
    </source>
</reference>
<name>A0A1A9WHZ5_9MUSC</name>
<feature type="region of interest" description="Disordered" evidence="1">
    <location>
        <begin position="66"/>
        <end position="98"/>
    </location>
</feature>
<feature type="compositionally biased region" description="Low complexity" evidence="1">
    <location>
        <begin position="353"/>
        <end position="365"/>
    </location>
</feature>
<dbReference type="VEuPathDB" id="VectorBase:GBRI020483"/>
<evidence type="ECO:0000256" key="1">
    <source>
        <dbReference type="SAM" id="MobiDB-lite"/>
    </source>
</evidence>
<protein>
    <recommendedName>
        <fullName evidence="2">E3 ubiquitin-protein ligase RNF220 middle domain-containing protein</fullName>
    </recommendedName>
</protein>
<dbReference type="GO" id="GO:0061630">
    <property type="term" value="F:ubiquitin protein ligase activity"/>
    <property type="evidence" value="ECO:0007669"/>
    <property type="project" value="TreeGrafter"/>
</dbReference>
<evidence type="ECO:0000313" key="3">
    <source>
        <dbReference type="EnsemblMetazoa" id="GBRI020483-PA"/>
    </source>
</evidence>
<feature type="compositionally biased region" description="Basic residues" evidence="1">
    <location>
        <begin position="70"/>
        <end position="81"/>
    </location>
</feature>
<evidence type="ECO:0000259" key="2">
    <source>
        <dbReference type="Pfam" id="PF15926"/>
    </source>
</evidence>
<feature type="domain" description="E3 ubiquitin-protein ligase RNF220 middle" evidence="2">
    <location>
        <begin position="125"/>
        <end position="232"/>
    </location>
</feature>
<keyword evidence="4" id="KW-1185">Reference proteome</keyword>
<feature type="compositionally biased region" description="Basic and acidic residues" evidence="1">
    <location>
        <begin position="403"/>
        <end position="415"/>
    </location>
</feature>
<feature type="compositionally biased region" description="Polar residues" evidence="1">
    <location>
        <begin position="452"/>
        <end position="462"/>
    </location>
</feature>
<feature type="compositionally biased region" description="Low complexity" evidence="1">
    <location>
        <begin position="488"/>
        <end position="498"/>
    </location>
</feature>
<feature type="region of interest" description="Disordered" evidence="1">
    <location>
        <begin position="403"/>
        <end position="500"/>
    </location>
</feature>
<dbReference type="STRING" id="37001.A0A1A9WHZ5"/>
<feature type="compositionally biased region" description="Acidic residues" evidence="1">
    <location>
        <begin position="422"/>
        <end position="433"/>
    </location>
</feature>
<sequence>MLDDNPFMNGGGVCFLAVQKCYSTALYNAHSKSSATCASSMAAVSAAAAAAVASIASSSAAATTATATHLAHHTHPHHTHHLASLSGHHGHHPNGSLLAASMGHTLGLTAPPGCSGLRPPPGHVPEGCPVCGLKLTTEEWNSHFLAELDRLYKLSSGMERANIQATYMFAPPCPAQENAIRTSHSRWETFQRIRNNRQNRLRIKVRKRKYGDMFFMENSLCSSCPICKRKYALETGKLPAEEENKMQEEIETVDVESCNDDVPDSGSEIQSHQQHHHHPQPQHAHMPSFGGSSSHSSGHNSSNGANLHNSNSQPGKLDGILYRTACVINKEHNTSSGGEDDVSTNVPTTTTISGSSSSSSSGGSSNINWSDSGHSNNNTQGHISVKNVSELSSTTHHYYNADSCHEEHQSQRDMNMDTCNNDSDEDVIVDDDDSIKMSSYNTNKKRKYEDSTVGSSRISDNPSPIDDRPRSEPQVTSTETSLDHSQSNNNNNNNNNNNTKYTTFEDLRVKQQQQQHSPDHVDTDRITAGQSAHILMSGLTQLDSKVGISSDLKPDNEENKCFICKTGIKDLSSDSFLRGRNFYFHQSCANVMSSYRFNKDLQPPTLKYPPPAAQQQPSSSSSSSSNSSQFPASPSDKLQQQQQQSSTVESATNDNRN</sequence>
<evidence type="ECO:0000313" key="4">
    <source>
        <dbReference type="Proteomes" id="UP000091820"/>
    </source>
</evidence>
<feature type="compositionally biased region" description="Low complexity" evidence="1">
    <location>
        <begin position="613"/>
        <end position="644"/>
    </location>
</feature>
<accession>A0A1A9WHZ5</accession>